<dbReference type="PANTHER" id="PTHR43133:SF46">
    <property type="entry name" value="RNA POLYMERASE SIGMA-70 FACTOR ECF SUBFAMILY"/>
    <property type="match status" value="1"/>
</dbReference>
<dbReference type="InterPro" id="IPR007627">
    <property type="entry name" value="RNA_pol_sigma70_r2"/>
</dbReference>
<dbReference type="GO" id="GO:0003677">
    <property type="term" value="F:DNA binding"/>
    <property type="evidence" value="ECO:0007669"/>
    <property type="project" value="InterPro"/>
</dbReference>
<keyword evidence="4" id="KW-0804">Transcription</keyword>
<dbReference type="Proteomes" id="UP000031408">
    <property type="component" value="Unassembled WGS sequence"/>
</dbReference>
<evidence type="ECO:0008006" key="9">
    <source>
        <dbReference type="Google" id="ProtNLM"/>
    </source>
</evidence>
<comment type="similarity">
    <text evidence="1">Belongs to the sigma-70 factor family. ECF subfamily.</text>
</comment>
<dbReference type="InterPro" id="IPR013325">
    <property type="entry name" value="RNA_pol_sigma_r2"/>
</dbReference>
<dbReference type="Pfam" id="PF08281">
    <property type="entry name" value="Sigma70_r4_2"/>
    <property type="match status" value="1"/>
</dbReference>
<evidence type="ECO:0000259" key="5">
    <source>
        <dbReference type="Pfam" id="PF04542"/>
    </source>
</evidence>
<dbReference type="Pfam" id="PF04542">
    <property type="entry name" value="Sigma70_r2"/>
    <property type="match status" value="1"/>
</dbReference>
<evidence type="ECO:0000256" key="2">
    <source>
        <dbReference type="ARBA" id="ARBA00023015"/>
    </source>
</evidence>
<dbReference type="STRING" id="1349421.OI18_13680"/>
<dbReference type="SUPFAM" id="SSF88659">
    <property type="entry name" value="Sigma3 and sigma4 domains of RNA polymerase sigma factors"/>
    <property type="match status" value="1"/>
</dbReference>
<dbReference type="NCBIfam" id="TIGR02937">
    <property type="entry name" value="sigma70-ECF"/>
    <property type="match status" value="1"/>
</dbReference>
<proteinExistence type="inferred from homology"/>
<dbReference type="GO" id="GO:0016987">
    <property type="term" value="F:sigma factor activity"/>
    <property type="evidence" value="ECO:0007669"/>
    <property type="project" value="UniProtKB-KW"/>
</dbReference>
<dbReference type="InterPro" id="IPR013249">
    <property type="entry name" value="RNA_pol_sigma70_r4_t2"/>
</dbReference>
<dbReference type="Gene3D" id="1.10.10.10">
    <property type="entry name" value="Winged helix-like DNA-binding domain superfamily/Winged helix DNA-binding domain"/>
    <property type="match status" value="1"/>
</dbReference>
<dbReference type="NCBIfam" id="TIGR02985">
    <property type="entry name" value="Sig70_bacteroi1"/>
    <property type="match status" value="1"/>
</dbReference>
<dbReference type="InterPro" id="IPR039425">
    <property type="entry name" value="RNA_pol_sigma-70-like"/>
</dbReference>
<dbReference type="SUPFAM" id="SSF88946">
    <property type="entry name" value="Sigma2 domain of RNA polymerase sigma factors"/>
    <property type="match status" value="1"/>
</dbReference>
<evidence type="ECO:0000313" key="7">
    <source>
        <dbReference type="EMBL" id="KIC94054.1"/>
    </source>
</evidence>
<keyword evidence="3" id="KW-0731">Sigma factor</keyword>
<accession>A0A0C1IUB1</accession>
<dbReference type="EMBL" id="JSVC01000015">
    <property type="protein sequence ID" value="KIC94054.1"/>
    <property type="molecule type" value="Genomic_DNA"/>
</dbReference>
<dbReference type="RefSeq" id="WP_039140605.1">
    <property type="nucleotide sequence ID" value="NZ_JSVC01000015.1"/>
</dbReference>
<organism evidence="7 8">
    <name type="scientific">Flavihumibacter solisilvae</name>
    <dbReference type="NCBI Taxonomy" id="1349421"/>
    <lineage>
        <taxon>Bacteria</taxon>
        <taxon>Pseudomonadati</taxon>
        <taxon>Bacteroidota</taxon>
        <taxon>Chitinophagia</taxon>
        <taxon>Chitinophagales</taxon>
        <taxon>Chitinophagaceae</taxon>
        <taxon>Flavihumibacter</taxon>
    </lineage>
</organism>
<dbReference type="Gene3D" id="1.10.1740.10">
    <property type="match status" value="1"/>
</dbReference>
<reference evidence="7 8" key="1">
    <citation type="submission" date="2014-11" db="EMBL/GenBank/DDBJ databases">
        <title>Genome sequence of Flavihumibacter solisilvae 3-3.</title>
        <authorList>
            <person name="Zhou G."/>
            <person name="Li M."/>
            <person name="Wang G."/>
        </authorList>
    </citation>
    <scope>NUCLEOTIDE SEQUENCE [LARGE SCALE GENOMIC DNA]</scope>
    <source>
        <strain evidence="7 8">3-3</strain>
    </source>
</reference>
<comment type="caution">
    <text evidence="7">The sequence shown here is derived from an EMBL/GenBank/DDBJ whole genome shotgun (WGS) entry which is preliminary data.</text>
</comment>
<dbReference type="CDD" id="cd06171">
    <property type="entry name" value="Sigma70_r4"/>
    <property type="match status" value="1"/>
</dbReference>
<dbReference type="GO" id="GO:0006352">
    <property type="term" value="P:DNA-templated transcription initiation"/>
    <property type="evidence" value="ECO:0007669"/>
    <property type="project" value="InterPro"/>
</dbReference>
<evidence type="ECO:0000256" key="4">
    <source>
        <dbReference type="ARBA" id="ARBA00023163"/>
    </source>
</evidence>
<dbReference type="InterPro" id="IPR014327">
    <property type="entry name" value="RNA_pol_sigma70_bacteroid"/>
</dbReference>
<dbReference type="PANTHER" id="PTHR43133">
    <property type="entry name" value="RNA POLYMERASE ECF-TYPE SIGMA FACTO"/>
    <property type="match status" value="1"/>
</dbReference>
<dbReference type="InterPro" id="IPR036388">
    <property type="entry name" value="WH-like_DNA-bd_sf"/>
</dbReference>
<evidence type="ECO:0000259" key="6">
    <source>
        <dbReference type="Pfam" id="PF08281"/>
    </source>
</evidence>
<sequence>MQDFEGFFKAQYPRLCYFASQLTAGSLVAEDLVQDAFLKYYDRHSEFEQETAAVAYLYTTVRNSCLNHLRHQKVVTGYLHSKEADPIEEPAVLQAIIKAEALGEIYKAVDELPSGCASVFRLCYFEGLKNQEVADQLGVSINTIKTQKARALQFLRLRLSPEVMAILITLPTIVSRFR</sequence>
<evidence type="ECO:0000256" key="1">
    <source>
        <dbReference type="ARBA" id="ARBA00010641"/>
    </source>
</evidence>
<dbReference type="InterPro" id="IPR013324">
    <property type="entry name" value="RNA_pol_sigma_r3/r4-like"/>
</dbReference>
<keyword evidence="2" id="KW-0805">Transcription regulation</keyword>
<dbReference type="OrthoDB" id="656273at2"/>
<gene>
    <name evidence="7" type="ORF">OI18_13680</name>
</gene>
<feature type="domain" description="RNA polymerase sigma-70 region 2" evidence="5">
    <location>
        <begin position="8"/>
        <end position="73"/>
    </location>
</feature>
<dbReference type="InterPro" id="IPR014284">
    <property type="entry name" value="RNA_pol_sigma-70_dom"/>
</dbReference>
<evidence type="ECO:0000256" key="3">
    <source>
        <dbReference type="ARBA" id="ARBA00023082"/>
    </source>
</evidence>
<feature type="domain" description="RNA polymerase sigma factor 70 region 4 type 2" evidence="6">
    <location>
        <begin position="103"/>
        <end position="155"/>
    </location>
</feature>
<dbReference type="AlphaFoldDB" id="A0A0C1IUB1"/>
<keyword evidence="8" id="KW-1185">Reference proteome</keyword>
<protein>
    <recommendedName>
        <fullName evidence="9">HTH luxR-type domain-containing protein</fullName>
    </recommendedName>
</protein>
<name>A0A0C1IUB1_9BACT</name>
<evidence type="ECO:0000313" key="8">
    <source>
        <dbReference type="Proteomes" id="UP000031408"/>
    </source>
</evidence>